<proteinExistence type="predicted"/>
<keyword evidence="3" id="KW-1185">Reference proteome</keyword>
<feature type="region of interest" description="Disordered" evidence="1">
    <location>
        <begin position="61"/>
        <end position="100"/>
    </location>
</feature>
<dbReference type="Proteomes" id="UP000266723">
    <property type="component" value="Unassembled WGS sequence"/>
</dbReference>
<feature type="compositionally biased region" description="Basic and acidic residues" evidence="1">
    <location>
        <begin position="61"/>
        <end position="89"/>
    </location>
</feature>
<evidence type="ECO:0000313" key="2">
    <source>
        <dbReference type="EMBL" id="KAF3534419.1"/>
    </source>
</evidence>
<feature type="compositionally biased region" description="Polar residues" evidence="1">
    <location>
        <begin position="91"/>
        <end position="100"/>
    </location>
</feature>
<name>A0ABQ7BQ57_BRACR</name>
<gene>
    <name evidence="2" type="ORF">DY000_02040418</name>
</gene>
<reference evidence="2 3" key="1">
    <citation type="journal article" date="2020" name="BMC Genomics">
        <title>Intraspecific diversification of the crop wild relative Brassica cretica Lam. using demographic model selection.</title>
        <authorList>
            <person name="Kioukis A."/>
            <person name="Michalopoulou V.A."/>
            <person name="Briers L."/>
            <person name="Pirintsos S."/>
            <person name="Studholme D.J."/>
            <person name="Pavlidis P."/>
            <person name="Sarris P.F."/>
        </authorList>
    </citation>
    <scope>NUCLEOTIDE SEQUENCE [LARGE SCALE GENOMIC DNA]</scope>
    <source>
        <strain evidence="3">cv. PFS-1207/04</strain>
    </source>
</reference>
<protein>
    <submittedName>
        <fullName evidence="2">Uncharacterized protein</fullName>
    </submittedName>
</protein>
<comment type="caution">
    <text evidence="2">The sequence shown here is derived from an EMBL/GenBank/DDBJ whole genome shotgun (WGS) entry which is preliminary data.</text>
</comment>
<organism evidence="2 3">
    <name type="scientific">Brassica cretica</name>
    <name type="common">Mustard</name>
    <dbReference type="NCBI Taxonomy" id="69181"/>
    <lineage>
        <taxon>Eukaryota</taxon>
        <taxon>Viridiplantae</taxon>
        <taxon>Streptophyta</taxon>
        <taxon>Embryophyta</taxon>
        <taxon>Tracheophyta</taxon>
        <taxon>Spermatophyta</taxon>
        <taxon>Magnoliopsida</taxon>
        <taxon>eudicotyledons</taxon>
        <taxon>Gunneridae</taxon>
        <taxon>Pentapetalae</taxon>
        <taxon>rosids</taxon>
        <taxon>malvids</taxon>
        <taxon>Brassicales</taxon>
        <taxon>Brassicaceae</taxon>
        <taxon>Brassiceae</taxon>
        <taxon>Brassica</taxon>
    </lineage>
</organism>
<dbReference type="EMBL" id="QGKV02001507">
    <property type="protein sequence ID" value="KAF3534419.1"/>
    <property type="molecule type" value="Genomic_DNA"/>
</dbReference>
<sequence>MMRQSVKKLLERVFPQGDSSRFSGQDNVEVYLSFKISHKIIRPSPMEYLRGWSLMDKTVEEGDGLNRKKEESGNEKSDGGERWRQEKGSGELTTSTGKTI</sequence>
<accession>A0ABQ7BQ57</accession>
<evidence type="ECO:0000313" key="3">
    <source>
        <dbReference type="Proteomes" id="UP000266723"/>
    </source>
</evidence>
<evidence type="ECO:0000256" key="1">
    <source>
        <dbReference type="SAM" id="MobiDB-lite"/>
    </source>
</evidence>